<dbReference type="EMBL" id="JXAK01000008">
    <property type="protein sequence ID" value="KIL41522.1"/>
    <property type="molecule type" value="Genomic_DNA"/>
</dbReference>
<organism evidence="2 3">
    <name type="scientific">Gordoniibacillus kamchatkensis</name>
    <dbReference type="NCBI Taxonomy" id="1590651"/>
    <lineage>
        <taxon>Bacteria</taxon>
        <taxon>Bacillati</taxon>
        <taxon>Bacillota</taxon>
        <taxon>Bacilli</taxon>
        <taxon>Bacillales</taxon>
        <taxon>Paenibacillaceae</taxon>
        <taxon>Gordoniibacillus</taxon>
    </lineage>
</organism>
<name>A0ABR5AKG1_9BACL</name>
<keyword evidence="3" id="KW-1185">Reference proteome</keyword>
<evidence type="ECO:0000313" key="3">
    <source>
        <dbReference type="Proteomes" id="UP000031967"/>
    </source>
</evidence>
<evidence type="ECO:0000256" key="1">
    <source>
        <dbReference type="SAM" id="MobiDB-lite"/>
    </source>
</evidence>
<gene>
    <name evidence="2" type="ORF">SD70_06515</name>
</gene>
<sequence>MRIGAFVLGGLVGAAAVIYLSDKKNRSMMLNMFSSPADSLGKMFGKPAGKAADTVMNMLEFGTGMGKSRAGASTAGAASGAGGSANAQGTTGAAGRTGAAATGTAGANTAAASGQDSLAQVEKIVNADPELKRTVNEILTDSGKAGAQLQ</sequence>
<reference evidence="2 3" key="1">
    <citation type="submission" date="2014-12" db="EMBL/GenBank/DDBJ databases">
        <title>Draft genome sequence of Paenibacillus kamchatkensis strain B-2647.</title>
        <authorList>
            <person name="Karlyshev A.V."/>
            <person name="Kudryashova E.B."/>
        </authorList>
    </citation>
    <scope>NUCLEOTIDE SEQUENCE [LARGE SCALE GENOMIC DNA]</scope>
    <source>
        <strain evidence="2 3">VKM B-2647</strain>
    </source>
</reference>
<dbReference type="Proteomes" id="UP000031967">
    <property type="component" value="Unassembled WGS sequence"/>
</dbReference>
<feature type="region of interest" description="Disordered" evidence="1">
    <location>
        <begin position="66"/>
        <end position="101"/>
    </location>
</feature>
<protein>
    <submittedName>
        <fullName evidence="2">Uncharacterized protein</fullName>
    </submittedName>
</protein>
<feature type="compositionally biased region" description="Low complexity" evidence="1">
    <location>
        <begin position="68"/>
        <end position="101"/>
    </location>
</feature>
<dbReference type="RefSeq" id="WP_041046806.1">
    <property type="nucleotide sequence ID" value="NZ_JXAK01000008.1"/>
</dbReference>
<accession>A0ABR5AKG1</accession>
<proteinExistence type="predicted"/>
<comment type="caution">
    <text evidence="2">The sequence shown here is derived from an EMBL/GenBank/DDBJ whole genome shotgun (WGS) entry which is preliminary data.</text>
</comment>
<evidence type="ECO:0000313" key="2">
    <source>
        <dbReference type="EMBL" id="KIL41522.1"/>
    </source>
</evidence>